<organism evidence="1 2">
    <name type="scientific">Arthrobacter terricola</name>
    <dbReference type="NCBI Taxonomy" id="2547396"/>
    <lineage>
        <taxon>Bacteria</taxon>
        <taxon>Bacillati</taxon>
        <taxon>Actinomycetota</taxon>
        <taxon>Actinomycetes</taxon>
        <taxon>Micrococcales</taxon>
        <taxon>Micrococcaceae</taxon>
        <taxon>Arthrobacter</taxon>
    </lineage>
</organism>
<comment type="caution">
    <text evidence="1">The sequence shown here is derived from an EMBL/GenBank/DDBJ whole genome shotgun (WGS) entry which is preliminary data.</text>
</comment>
<keyword evidence="2" id="KW-1185">Reference proteome</keyword>
<dbReference type="AlphaFoldDB" id="A0A4R5KVJ1"/>
<protein>
    <submittedName>
        <fullName evidence="1">Uncharacterized protein</fullName>
    </submittedName>
</protein>
<sequence>MSGVDRMTRAFWRVTGRRVEVGGDQAWLDAPMHRESVIGDNWLSDAAAAIGGVVVRDEPGGGLLPEFAALDGPHFRAAAVHPDIRDFYERTSLWRMEVWTGWNPIFQPFGEFIARYFGRRVQQLTIPTRPLDTALGMDSDIAAIVAPDGRQSGAGWIRRLRSTGAYVYSGFYRVTTLPETTQPSVHVSFPLESGNVQVFLRPRALSDGSLELLSTRGTFGTDGAYLTVSRGGIVHATRLPLHETFRLYVDDDGVLRTDHVIRIRSAVAVRLHYKLTRTQA</sequence>
<dbReference type="EMBL" id="SMRU01000005">
    <property type="protein sequence ID" value="TDF99168.1"/>
    <property type="molecule type" value="Genomic_DNA"/>
</dbReference>
<reference evidence="1 2" key="1">
    <citation type="submission" date="2019-03" db="EMBL/GenBank/DDBJ databases">
        <title>Whole genome sequence of Arthrobacter sp JH1-1.</title>
        <authorList>
            <person name="Trinh H.N."/>
        </authorList>
    </citation>
    <scope>NUCLEOTIDE SEQUENCE [LARGE SCALE GENOMIC DNA]</scope>
    <source>
        <strain evidence="1 2">JH1-1</strain>
    </source>
</reference>
<dbReference type="Proteomes" id="UP000295511">
    <property type="component" value="Unassembled WGS sequence"/>
</dbReference>
<evidence type="ECO:0000313" key="1">
    <source>
        <dbReference type="EMBL" id="TDF99168.1"/>
    </source>
</evidence>
<accession>A0A4R5KVJ1</accession>
<evidence type="ECO:0000313" key="2">
    <source>
        <dbReference type="Proteomes" id="UP000295511"/>
    </source>
</evidence>
<gene>
    <name evidence="1" type="ORF">E1809_06080</name>
</gene>
<dbReference type="OrthoDB" id="3678706at2"/>
<proteinExistence type="predicted"/>
<name>A0A4R5KVJ1_9MICC</name>